<reference evidence="1 2" key="1">
    <citation type="submission" date="2019-03" db="EMBL/GenBank/DDBJ databases">
        <title>Genomic Encyclopedia of Type Strains, Phase III (KMG-III): the genomes of soil and plant-associated and newly described type strains.</title>
        <authorList>
            <person name="Whitman W."/>
        </authorList>
    </citation>
    <scope>NUCLEOTIDE SEQUENCE [LARGE SCALE GENOMIC DNA]</scope>
    <source>
        <strain evidence="1 2">CGMCC 1.7660</strain>
    </source>
</reference>
<name>A0A4R6WWA7_9PROT</name>
<dbReference type="Proteomes" id="UP000295783">
    <property type="component" value="Unassembled WGS sequence"/>
</dbReference>
<keyword evidence="2" id="KW-1185">Reference proteome</keyword>
<dbReference type="Pfam" id="PF12007">
    <property type="entry name" value="DUF3501"/>
    <property type="match status" value="1"/>
</dbReference>
<proteinExistence type="predicted"/>
<gene>
    <name evidence="1" type="ORF">A8950_0054</name>
</gene>
<protein>
    <submittedName>
        <fullName evidence="1">Uncharacterized protein DUF3501</fullName>
    </submittedName>
</protein>
<organism evidence="1 2">
    <name type="scientific">Dongia mobilis</name>
    <dbReference type="NCBI Taxonomy" id="578943"/>
    <lineage>
        <taxon>Bacteria</taxon>
        <taxon>Pseudomonadati</taxon>
        <taxon>Pseudomonadota</taxon>
        <taxon>Alphaproteobacteria</taxon>
        <taxon>Rhodospirillales</taxon>
        <taxon>Dongiaceae</taxon>
        <taxon>Dongia</taxon>
    </lineage>
</organism>
<dbReference type="AlphaFoldDB" id="A0A4R6WWA7"/>
<accession>A0A4R6WWA7</accession>
<dbReference type="RefSeq" id="WP_133611481.1">
    <property type="nucleotide sequence ID" value="NZ_SNYW01000001.1"/>
</dbReference>
<sequence>MTAIRKREITRADILPMAEYAARRRELRSAVVALKKPRRLEVGPVATFYFECFETMLQQVQEMLYIEKGGEEQVADELRAYNPLIPQGRELVATVMFEIDDPVRRANFLARLGGVEHTAFLKFAGETVKGVPEADQDRTNESGKASSVQFIHFPMSDAQAALFKQQDQQVVIGFEHPAYGHMAMMSEASRQALAGDLD</sequence>
<evidence type="ECO:0000313" key="2">
    <source>
        <dbReference type="Proteomes" id="UP000295783"/>
    </source>
</evidence>
<dbReference type="InterPro" id="IPR021890">
    <property type="entry name" value="DUF3501"/>
</dbReference>
<dbReference type="EMBL" id="SNYW01000001">
    <property type="protein sequence ID" value="TDQ86363.1"/>
    <property type="molecule type" value="Genomic_DNA"/>
</dbReference>
<evidence type="ECO:0000313" key="1">
    <source>
        <dbReference type="EMBL" id="TDQ86363.1"/>
    </source>
</evidence>
<comment type="caution">
    <text evidence="1">The sequence shown here is derived from an EMBL/GenBank/DDBJ whole genome shotgun (WGS) entry which is preliminary data.</text>
</comment>
<dbReference type="OrthoDB" id="9780579at2"/>